<accession>A0AAD6WUD4</accession>
<protein>
    <recommendedName>
        <fullName evidence="1">Myb/SANT-like domain-containing protein</fullName>
    </recommendedName>
</protein>
<dbReference type="AlphaFoldDB" id="A0AAD6WUD4"/>
<name>A0AAD6WUD4_9AGAR</name>
<dbReference type="EMBL" id="JARJCM010000235">
    <property type="protein sequence ID" value="KAJ7021324.1"/>
    <property type="molecule type" value="Genomic_DNA"/>
</dbReference>
<dbReference type="InterPro" id="IPR024752">
    <property type="entry name" value="Myb/SANT-like_dom"/>
</dbReference>
<dbReference type="Proteomes" id="UP001218188">
    <property type="component" value="Unassembled WGS sequence"/>
</dbReference>
<feature type="non-terminal residue" evidence="2">
    <location>
        <position position="87"/>
    </location>
</feature>
<keyword evidence="3" id="KW-1185">Reference proteome</keyword>
<evidence type="ECO:0000313" key="3">
    <source>
        <dbReference type="Proteomes" id="UP001218188"/>
    </source>
</evidence>
<sequence length="87" mass="9672">WTTADEKAFIEHLIENISKAGDGGNFKKPVYTSAAVALNLIRTEGGPKTSRSCATKYTMLRKFQGFVEIIMGISGWHWDPEKGVNVR</sequence>
<gene>
    <name evidence="2" type="ORF">C8F04DRAFT_972992</name>
</gene>
<comment type="caution">
    <text evidence="2">The sequence shown here is derived from an EMBL/GenBank/DDBJ whole genome shotgun (WGS) entry which is preliminary data.</text>
</comment>
<reference evidence="2" key="1">
    <citation type="submission" date="2023-03" db="EMBL/GenBank/DDBJ databases">
        <title>Massive genome expansion in bonnet fungi (Mycena s.s.) driven by repeated elements and novel gene families across ecological guilds.</title>
        <authorList>
            <consortium name="Lawrence Berkeley National Laboratory"/>
            <person name="Harder C.B."/>
            <person name="Miyauchi S."/>
            <person name="Viragh M."/>
            <person name="Kuo A."/>
            <person name="Thoen E."/>
            <person name="Andreopoulos B."/>
            <person name="Lu D."/>
            <person name="Skrede I."/>
            <person name="Drula E."/>
            <person name="Henrissat B."/>
            <person name="Morin E."/>
            <person name="Kohler A."/>
            <person name="Barry K."/>
            <person name="LaButti K."/>
            <person name="Morin E."/>
            <person name="Salamov A."/>
            <person name="Lipzen A."/>
            <person name="Mereny Z."/>
            <person name="Hegedus B."/>
            <person name="Baldrian P."/>
            <person name="Stursova M."/>
            <person name="Weitz H."/>
            <person name="Taylor A."/>
            <person name="Grigoriev I.V."/>
            <person name="Nagy L.G."/>
            <person name="Martin F."/>
            <person name="Kauserud H."/>
        </authorList>
    </citation>
    <scope>NUCLEOTIDE SEQUENCE</scope>
    <source>
        <strain evidence="2">CBHHK200</strain>
    </source>
</reference>
<organism evidence="2 3">
    <name type="scientific">Mycena alexandri</name>
    <dbReference type="NCBI Taxonomy" id="1745969"/>
    <lineage>
        <taxon>Eukaryota</taxon>
        <taxon>Fungi</taxon>
        <taxon>Dikarya</taxon>
        <taxon>Basidiomycota</taxon>
        <taxon>Agaricomycotina</taxon>
        <taxon>Agaricomycetes</taxon>
        <taxon>Agaricomycetidae</taxon>
        <taxon>Agaricales</taxon>
        <taxon>Marasmiineae</taxon>
        <taxon>Mycenaceae</taxon>
        <taxon>Mycena</taxon>
    </lineage>
</organism>
<evidence type="ECO:0000259" key="1">
    <source>
        <dbReference type="Pfam" id="PF12776"/>
    </source>
</evidence>
<feature type="domain" description="Myb/SANT-like" evidence="1">
    <location>
        <begin position="1"/>
        <end position="82"/>
    </location>
</feature>
<evidence type="ECO:0000313" key="2">
    <source>
        <dbReference type="EMBL" id="KAJ7021324.1"/>
    </source>
</evidence>
<proteinExistence type="predicted"/>
<dbReference type="Pfam" id="PF12776">
    <property type="entry name" value="Myb_DNA-bind_3"/>
    <property type="match status" value="1"/>
</dbReference>